<feature type="region of interest" description="Disordered" evidence="4">
    <location>
        <begin position="657"/>
        <end position="677"/>
    </location>
</feature>
<reference evidence="6" key="1">
    <citation type="submission" date="2014-11" db="EMBL/GenBank/DDBJ databases">
        <authorList>
            <person name="Otto D Thomas"/>
            <person name="Naeem Raeece"/>
        </authorList>
    </citation>
    <scope>NUCLEOTIDE SEQUENCE</scope>
</reference>
<dbReference type="SUPFAM" id="SSF48403">
    <property type="entry name" value="Ankyrin repeat"/>
    <property type="match status" value="1"/>
</dbReference>
<feature type="compositionally biased region" description="Polar residues" evidence="4">
    <location>
        <begin position="657"/>
        <end position="667"/>
    </location>
</feature>
<organism evidence="6">
    <name type="scientific">Chromera velia CCMP2878</name>
    <dbReference type="NCBI Taxonomy" id="1169474"/>
    <lineage>
        <taxon>Eukaryota</taxon>
        <taxon>Sar</taxon>
        <taxon>Alveolata</taxon>
        <taxon>Colpodellida</taxon>
        <taxon>Chromeraceae</taxon>
        <taxon>Chromera</taxon>
    </lineage>
</organism>
<feature type="region of interest" description="Disordered" evidence="4">
    <location>
        <begin position="724"/>
        <end position="754"/>
    </location>
</feature>
<keyword evidence="2 3" id="KW-0040">ANK repeat</keyword>
<evidence type="ECO:0000256" key="2">
    <source>
        <dbReference type="ARBA" id="ARBA00023043"/>
    </source>
</evidence>
<dbReference type="EMBL" id="CDMZ01005787">
    <property type="protein sequence ID" value="CEM54427.1"/>
    <property type="molecule type" value="Genomic_DNA"/>
</dbReference>
<feature type="repeat" description="ANK" evidence="3">
    <location>
        <begin position="493"/>
        <end position="525"/>
    </location>
</feature>
<dbReference type="GO" id="GO:0005737">
    <property type="term" value="C:cytoplasm"/>
    <property type="evidence" value="ECO:0007669"/>
    <property type="project" value="TreeGrafter"/>
</dbReference>
<feature type="signal peptide" evidence="5">
    <location>
        <begin position="1"/>
        <end position="31"/>
    </location>
</feature>
<evidence type="ECO:0000313" key="6">
    <source>
        <dbReference type="EMBL" id="CEM54427.1"/>
    </source>
</evidence>
<keyword evidence="1" id="KW-0677">Repeat</keyword>
<dbReference type="Pfam" id="PF12796">
    <property type="entry name" value="Ank_2"/>
    <property type="match status" value="2"/>
</dbReference>
<protein>
    <submittedName>
        <fullName evidence="6">Uncharacterized protein</fullName>
    </submittedName>
</protein>
<gene>
    <name evidence="6" type="ORF">Cvel_2170</name>
</gene>
<feature type="chain" id="PRO_5005192386" evidence="5">
    <location>
        <begin position="32"/>
        <end position="754"/>
    </location>
</feature>
<feature type="repeat" description="ANK" evidence="3">
    <location>
        <begin position="460"/>
        <end position="492"/>
    </location>
</feature>
<dbReference type="PROSITE" id="PS50088">
    <property type="entry name" value="ANK_REPEAT"/>
    <property type="match status" value="7"/>
</dbReference>
<feature type="compositionally biased region" description="Basic and acidic residues" evidence="4">
    <location>
        <begin position="745"/>
        <end position="754"/>
    </location>
</feature>
<dbReference type="AlphaFoldDB" id="A0A0G4IBJ4"/>
<dbReference type="PRINTS" id="PR01415">
    <property type="entry name" value="ANKYRIN"/>
</dbReference>
<feature type="repeat" description="ANK" evidence="3">
    <location>
        <begin position="592"/>
        <end position="624"/>
    </location>
</feature>
<sequence>MTASVSLKATPATFLKKAFVLLFCLLHAALGVDGSRHLSVESERGDGRREVSVRVLLAEGHGDLSCESYVLVKEQCLKDVLGGWKCFLEAECEGGTSEDSHFLQMDMETEGDAIRSGISNDGREGGRSATRGAIAEMSDELMDKADPSSRCNGPGRNQVRRGKGKSRDVSRINFWTREAWRYSMGGRREWKASKVWGKGGVGQKTEKRWQGDGAEREKLALAKRAIAGESAELDPGSRVARHTNDAIERALDISSLLEQGAEGTPVTVRGDLDGAVPTCHPTCVRSSPRCAGLWYKLRLPEWARSAVLDTCNGTDFDTVLFVVSGSNCTHADTGGECQCEGLNDDACGLQSRVEIRPLSSREYFVRVWQYDEGMGNGSFVLSVTTLSSLSAVSLNEELLLSATRGNARDVEAFLQEGADVNTTDPQTNRTPLHMAVSNGHLEVTVLLLREGAAVDAVDNRDMTPLHLASLSGQAEIVEALLYRNASLDARGVMQSTPLHLAALQGHVQVVEVLVNRHASVQNRTALDATPLHLAVEMGHPEVVEVLLAANASVEERDQKQRTPLHLAAEMGHAEVVEVLLAANASVEERDQEQETPLHLAAKNGHLEVAELLLSRNAFVDAREASYLTPLRFAAQFGHSDVVELLLNKNATVDATNDRGWTSQNGSSEWPLGGRRGASEEKCLRGSDEWRWDDTHPCCCFEWSLECRGVAFELQRLCSSARQHTAHAPPLRGPQRPLGSGGGAVKQERFGSRKR</sequence>
<accession>A0A0G4IBJ4</accession>
<evidence type="ECO:0000256" key="5">
    <source>
        <dbReference type="SAM" id="SignalP"/>
    </source>
</evidence>
<feature type="region of interest" description="Disordered" evidence="4">
    <location>
        <begin position="143"/>
        <end position="165"/>
    </location>
</feature>
<dbReference type="Pfam" id="PF00023">
    <property type="entry name" value="Ank"/>
    <property type="match status" value="1"/>
</dbReference>
<dbReference type="PANTHER" id="PTHR24198">
    <property type="entry name" value="ANKYRIN REPEAT AND PROTEIN KINASE DOMAIN-CONTAINING PROTEIN"/>
    <property type="match status" value="1"/>
</dbReference>
<dbReference type="SMART" id="SM00248">
    <property type="entry name" value="ANK"/>
    <property type="match status" value="8"/>
</dbReference>
<dbReference type="Gene3D" id="1.25.40.20">
    <property type="entry name" value="Ankyrin repeat-containing domain"/>
    <property type="match status" value="2"/>
</dbReference>
<proteinExistence type="predicted"/>
<evidence type="ECO:0000256" key="4">
    <source>
        <dbReference type="SAM" id="MobiDB-lite"/>
    </source>
</evidence>
<feature type="repeat" description="ANK" evidence="3">
    <location>
        <begin position="526"/>
        <end position="558"/>
    </location>
</feature>
<dbReference type="VEuPathDB" id="CryptoDB:Cvel_2170"/>
<name>A0A0G4IBJ4_9ALVE</name>
<dbReference type="PANTHER" id="PTHR24198:SF165">
    <property type="entry name" value="ANKYRIN REPEAT-CONTAINING PROTEIN-RELATED"/>
    <property type="match status" value="1"/>
</dbReference>
<feature type="repeat" description="ANK" evidence="3">
    <location>
        <begin position="427"/>
        <end position="459"/>
    </location>
</feature>
<dbReference type="Pfam" id="PF13637">
    <property type="entry name" value="Ank_4"/>
    <property type="match status" value="1"/>
</dbReference>
<evidence type="ECO:0000256" key="1">
    <source>
        <dbReference type="ARBA" id="ARBA00022737"/>
    </source>
</evidence>
<feature type="repeat" description="ANK" evidence="3">
    <location>
        <begin position="625"/>
        <end position="657"/>
    </location>
</feature>
<dbReference type="InterPro" id="IPR036770">
    <property type="entry name" value="Ankyrin_rpt-contain_sf"/>
</dbReference>
<keyword evidence="5" id="KW-0732">Signal</keyword>
<dbReference type="PROSITE" id="PS50297">
    <property type="entry name" value="ANK_REP_REGION"/>
    <property type="match status" value="7"/>
</dbReference>
<feature type="repeat" description="ANK" evidence="3">
    <location>
        <begin position="559"/>
        <end position="591"/>
    </location>
</feature>
<evidence type="ECO:0000256" key="3">
    <source>
        <dbReference type="PROSITE-ProRule" id="PRU00023"/>
    </source>
</evidence>
<dbReference type="InterPro" id="IPR002110">
    <property type="entry name" value="Ankyrin_rpt"/>
</dbReference>